<keyword evidence="6 10" id="KW-0808">Transferase</keyword>
<evidence type="ECO:0000256" key="8">
    <source>
        <dbReference type="ARBA" id="ARBA00022842"/>
    </source>
</evidence>
<dbReference type="InterPro" id="IPR011005">
    <property type="entry name" value="Dihydropteroate_synth-like_sf"/>
</dbReference>
<dbReference type="NCBIfam" id="TIGR01496">
    <property type="entry name" value="DHPS"/>
    <property type="match status" value="1"/>
</dbReference>
<dbReference type="Pfam" id="PF00809">
    <property type="entry name" value="Pterin_bind"/>
    <property type="match status" value="1"/>
</dbReference>
<dbReference type="RefSeq" id="WP_052604842.1">
    <property type="nucleotide sequence ID" value="NZ_JXYS01000026.1"/>
</dbReference>
<dbReference type="PANTHER" id="PTHR20941">
    <property type="entry name" value="FOLATE SYNTHESIS PROTEINS"/>
    <property type="match status" value="1"/>
</dbReference>
<evidence type="ECO:0000313" key="13">
    <source>
        <dbReference type="Proteomes" id="UP000032360"/>
    </source>
</evidence>
<dbReference type="STRING" id="1280514.AXFE_10660"/>
<dbReference type="InterPro" id="IPR000489">
    <property type="entry name" value="Pterin-binding_dom"/>
</dbReference>
<dbReference type="UniPathway" id="UPA00077">
    <property type="reaction ID" value="UER00156"/>
</dbReference>
<evidence type="ECO:0000256" key="5">
    <source>
        <dbReference type="ARBA" id="ARBA00012458"/>
    </source>
</evidence>
<feature type="domain" description="Pterin-binding" evidence="11">
    <location>
        <begin position="2"/>
        <end position="252"/>
    </location>
</feature>
<evidence type="ECO:0000256" key="7">
    <source>
        <dbReference type="ARBA" id="ARBA00022723"/>
    </source>
</evidence>
<comment type="similarity">
    <text evidence="4 10">Belongs to the DHPS family.</text>
</comment>
<keyword evidence="9 10" id="KW-0289">Folate biosynthesis</keyword>
<dbReference type="EC" id="2.5.1.15" evidence="5 10"/>
<dbReference type="GO" id="GO:0004156">
    <property type="term" value="F:dihydropteroate synthase activity"/>
    <property type="evidence" value="ECO:0007669"/>
    <property type="project" value="UniProtKB-EC"/>
</dbReference>
<dbReference type="Gene3D" id="3.20.20.20">
    <property type="entry name" value="Dihydropteroate synthase-like"/>
    <property type="match status" value="1"/>
</dbReference>
<dbReference type="InterPro" id="IPR045031">
    <property type="entry name" value="DHP_synth-like"/>
</dbReference>
<evidence type="ECO:0000256" key="10">
    <source>
        <dbReference type="RuleBase" id="RU361205"/>
    </source>
</evidence>
<dbReference type="OrthoDB" id="9811744at2"/>
<dbReference type="GO" id="GO:0005829">
    <property type="term" value="C:cytosol"/>
    <property type="evidence" value="ECO:0007669"/>
    <property type="project" value="TreeGrafter"/>
</dbReference>
<dbReference type="PANTHER" id="PTHR20941:SF1">
    <property type="entry name" value="FOLIC ACID SYNTHESIS PROTEIN FOL1"/>
    <property type="match status" value="1"/>
</dbReference>
<evidence type="ECO:0000256" key="3">
    <source>
        <dbReference type="ARBA" id="ARBA00004763"/>
    </source>
</evidence>
<dbReference type="Proteomes" id="UP000032360">
    <property type="component" value="Unassembled WGS sequence"/>
</dbReference>
<dbReference type="CDD" id="cd00739">
    <property type="entry name" value="DHPS"/>
    <property type="match status" value="1"/>
</dbReference>
<proteinExistence type="inferred from homology"/>
<evidence type="ECO:0000256" key="6">
    <source>
        <dbReference type="ARBA" id="ARBA00022679"/>
    </source>
</evidence>
<evidence type="ECO:0000256" key="2">
    <source>
        <dbReference type="ARBA" id="ARBA00001946"/>
    </source>
</evidence>
<evidence type="ECO:0000256" key="9">
    <source>
        <dbReference type="ARBA" id="ARBA00022909"/>
    </source>
</evidence>
<comment type="pathway">
    <text evidence="3 10">Cofactor biosynthesis; tetrahydrofolate biosynthesis; 7,8-dihydrofolate from 2-amino-4-hydroxy-6-hydroxymethyl-7,8-dihydropteridine diphosphate and 4-aminobenzoate: step 1/2.</text>
</comment>
<dbReference type="PATRIC" id="fig|1280514.3.peg.1410"/>
<comment type="function">
    <text evidence="10">Catalyzes the condensation of para-aminobenzoate (pABA) with 6-hydroxymethyl-7,8-dihydropterin diphosphate (DHPt-PP) to form 7,8-dihydropteroate (H2Pte), the immediate precursor of folate derivatives.</text>
</comment>
<comment type="cofactor">
    <cofactor evidence="2 10">
        <name>Mg(2+)</name>
        <dbReference type="ChEBI" id="CHEBI:18420"/>
    </cofactor>
</comment>
<evidence type="ECO:0000256" key="4">
    <source>
        <dbReference type="ARBA" id="ARBA00009503"/>
    </source>
</evidence>
<evidence type="ECO:0000313" key="12">
    <source>
        <dbReference type="EMBL" id="KJF17970.1"/>
    </source>
</evidence>
<dbReference type="InterPro" id="IPR006390">
    <property type="entry name" value="DHP_synth_dom"/>
</dbReference>
<dbReference type="GO" id="GO:0046872">
    <property type="term" value="F:metal ion binding"/>
    <property type="evidence" value="ECO:0007669"/>
    <property type="project" value="UniProtKB-KW"/>
</dbReference>
<dbReference type="EMBL" id="JXYS01000026">
    <property type="protein sequence ID" value="KJF17970.1"/>
    <property type="molecule type" value="Genomic_DNA"/>
</dbReference>
<keyword evidence="13" id="KW-1185">Reference proteome</keyword>
<sequence>MKLVMGVVNVTPDSFSDGGETFDTQKAISRGLSLAQAGADILDIGGESSRPGALSIDAREEMRRIIPVVEALSPIVRVSVDTTKEEVARRAVLAGATLINDISSGLAHVAADLGVGWVAMHMQASPEIMQRDPRYSDVVFEVRNFLIERGEYGRRLGISEVWIDPGIGFGKTIEHNLALLREIDFLADCDFPVLVGTSRKTFIGKVAARYEGEIPPPKDRLEGSLATAAWCYRHGVSAMRVHDVKETIDLCRLAGYR</sequence>
<comment type="caution">
    <text evidence="12">The sequence shown here is derived from an EMBL/GenBank/DDBJ whole genome shotgun (WGS) entry which is preliminary data.</text>
</comment>
<protein>
    <recommendedName>
        <fullName evidence="5 10">Dihydropteroate synthase</fullName>
        <shortName evidence="10">DHPS</shortName>
        <ecNumber evidence="5 10">2.5.1.15</ecNumber>
    </recommendedName>
    <alternativeName>
        <fullName evidence="10">Dihydropteroate pyrophosphorylase</fullName>
    </alternativeName>
</protein>
<gene>
    <name evidence="12" type="primary">folP1</name>
    <name evidence="12" type="ORF">AXFE_10660</name>
</gene>
<accession>A0A0D8HJ41</accession>
<reference evidence="12 13" key="1">
    <citation type="submission" date="2015-01" db="EMBL/GenBank/DDBJ databases">
        <title>Draft genome of the acidophilic iron oxidizer Acidithrix ferrooxidans strain Py-F3.</title>
        <authorList>
            <person name="Poehlein A."/>
            <person name="Eisen S."/>
            <person name="Schloemann M."/>
            <person name="Johnson B.D."/>
            <person name="Daniel R."/>
            <person name="Muehling M."/>
        </authorList>
    </citation>
    <scope>NUCLEOTIDE SEQUENCE [LARGE SCALE GENOMIC DNA]</scope>
    <source>
        <strain evidence="12 13">Py-F3</strain>
    </source>
</reference>
<dbReference type="PROSITE" id="PS00793">
    <property type="entry name" value="DHPS_2"/>
    <property type="match status" value="1"/>
</dbReference>
<dbReference type="GO" id="GO:0046654">
    <property type="term" value="P:tetrahydrofolate biosynthetic process"/>
    <property type="evidence" value="ECO:0007669"/>
    <property type="project" value="UniProtKB-UniPathway"/>
</dbReference>
<keyword evidence="8 10" id="KW-0460">Magnesium</keyword>
<dbReference type="PROSITE" id="PS00792">
    <property type="entry name" value="DHPS_1"/>
    <property type="match status" value="1"/>
</dbReference>
<evidence type="ECO:0000259" key="11">
    <source>
        <dbReference type="PROSITE" id="PS50972"/>
    </source>
</evidence>
<dbReference type="SUPFAM" id="SSF51717">
    <property type="entry name" value="Dihydropteroate synthetase-like"/>
    <property type="match status" value="1"/>
</dbReference>
<name>A0A0D8HJ41_9ACTN</name>
<comment type="catalytic activity">
    <reaction evidence="1">
        <text>(7,8-dihydropterin-6-yl)methyl diphosphate + 4-aminobenzoate = 7,8-dihydropteroate + diphosphate</text>
        <dbReference type="Rhea" id="RHEA:19949"/>
        <dbReference type="ChEBI" id="CHEBI:17836"/>
        <dbReference type="ChEBI" id="CHEBI:17839"/>
        <dbReference type="ChEBI" id="CHEBI:33019"/>
        <dbReference type="ChEBI" id="CHEBI:72950"/>
        <dbReference type="EC" id="2.5.1.15"/>
    </reaction>
</comment>
<evidence type="ECO:0000256" key="1">
    <source>
        <dbReference type="ARBA" id="ARBA00000012"/>
    </source>
</evidence>
<organism evidence="12 13">
    <name type="scientific">Acidithrix ferrooxidans</name>
    <dbReference type="NCBI Taxonomy" id="1280514"/>
    <lineage>
        <taxon>Bacteria</taxon>
        <taxon>Bacillati</taxon>
        <taxon>Actinomycetota</taxon>
        <taxon>Acidimicrobiia</taxon>
        <taxon>Acidimicrobiales</taxon>
        <taxon>Acidimicrobiaceae</taxon>
        <taxon>Acidithrix</taxon>
    </lineage>
</organism>
<dbReference type="PROSITE" id="PS50972">
    <property type="entry name" value="PTERIN_BINDING"/>
    <property type="match status" value="1"/>
</dbReference>
<dbReference type="GO" id="GO:0046656">
    <property type="term" value="P:folic acid biosynthetic process"/>
    <property type="evidence" value="ECO:0007669"/>
    <property type="project" value="UniProtKB-KW"/>
</dbReference>
<keyword evidence="7 10" id="KW-0479">Metal-binding</keyword>
<dbReference type="AlphaFoldDB" id="A0A0D8HJ41"/>